<proteinExistence type="predicted"/>
<protein>
    <submittedName>
        <fullName evidence="2">Uncharacterized protein</fullName>
    </submittedName>
</protein>
<name>A0AB34GCR4_ESCRO</name>
<gene>
    <name evidence="2" type="ORF">J1605_014951</name>
</gene>
<comment type="caution">
    <text evidence="2">The sequence shown here is derived from an EMBL/GenBank/DDBJ whole genome shotgun (WGS) entry which is preliminary data.</text>
</comment>
<dbReference type="EMBL" id="JAIQCJ010002323">
    <property type="protein sequence ID" value="KAJ8776933.1"/>
    <property type="molecule type" value="Genomic_DNA"/>
</dbReference>
<dbReference type="Proteomes" id="UP001159641">
    <property type="component" value="Unassembled WGS sequence"/>
</dbReference>
<keyword evidence="3" id="KW-1185">Reference proteome</keyword>
<accession>A0AB34GCR4</accession>
<dbReference type="AlphaFoldDB" id="A0AB34GCR4"/>
<evidence type="ECO:0000256" key="1">
    <source>
        <dbReference type="SAM" id="MobiDB-lite"/>
    </source>
</evidence>
<organism evidence="2 3">
    <name type="scientific">Eschrichtius robustus</name>
    <name type="common">California gray whale</name>
    <name type="synonym">Eschrichtius gibbosus</name>
    <dbReference type="NCBI Taxonomy" id="9764"/>
    <lineage>
        <taxon>Eukaryota</taxon>
        <taxon>Metazoa</taxon>
        <taxon>Chordata</taxon>
        <taxon>Craniata</taxon>
        <taxon>Vertebrata</taxon>
        <taxon>Euteleostomi</taxon>
        <taxon>Mammalia</taxon>
        <taxon>Eutheria</taxon>
        <taxon>Laurasiatheria</taxon>
        <taxon>Artiodactyla</taxon>
        <taxon>Whippomorpha</taxon>
        <taxon>Cetacea</taxon>
        <taxon>Mysticeti</taxon>
        <taxon>Eschrichtiidae</taxon>
        <taxon>Eschrichtius</taxon>
    </lineage>
</organism>
<reference evidence="2 3" key="1">
    <citation type="submission" date="2022-11" db="EMBL/GenBank/DDBJ databases">
        <title>Whole genome sequence of Eschrichtius robustus ER-17-0199.</title>
        <authorList>
            <person name="Bruniche-Olsen A."/>
            <person name="Black A.N."/>
            <person name="Fields C.J."/>
            <person name="Walden K."/>
            <person name="Dewoody J.A."/>
        </authorList>
    </citation>
    <scope>NUCLEOTIDE SEQUENCE [LARGE SCALE GENOMIC DNA]</scope>
    <source>
        <strain evidence="2">ER-17-0199</strain>
        <tissue evidence="2">Blubber</tissue>
    </source>
</reference>
<sequence length="202" mass="22270">MWGVGAARRLGAPNTEDGPAEVPVTNGNTATGQALNDDLDIFGPMISNPLPATVLPPAQHLDPRRCCGLSSVWPQIPDGQRAFGWGSRGLRKVRTYRQQWFSFTLEWPCRPVGRPHHPARKWPLEHLLARLAGVAVLRLCPCGGRRSSEETYAPGARGCSSVRWSNSSFPKHSGFSHTSVSPSGNRPQVLRLNRNYTCRRIV</sequence>
<evidence type="ECO:0000313" key="2">
    <source>
        <dbReference type="EMBL" id="KAJ8776933.1"/>
    </source>
</evidence>
<feature type="region of interest" description="Disordered" evidence="1">
    <location>
        <begin position="1"/>
        <end position="30"/>
    </location>
</feature>
<evidence type="ECO:0000313" key="3">
    <source>
        <dbReference type="Proteomes" id="UP001159641"/>
    </source>
</evidence>